<dbReference type="InterPro" id="IPR012347">
    <property type="entry name" value="Ferritin-like"/>
</dbReference>
<keyword evidence="2 6" id="KW-0409">Iron storage</keyword>
<sequence>MNSIVLFSAIFLLTFSGSCLAILDAFSSSLDGSNGGYSLPKSVNNYELHDSCLIELRKQMNLEKHASLVYKQMAFHFGSVKVVRPGFAKIFEHHSNEEHEHSNKFIKYIDLRGATIDSFNITMPQKTSWTRVLEAVEDAIDLEHYVTNEIIRIHRIAEKTCKDIHLMNFLENDFIDEQISSINKLMKLATLLRSIGNDGYGEYLIDRDFFNGKLSLDEL</sequence>
<dbReference type="AlphaFoldDB" id="A0A6P6YBP3"/>
<evidence type="ECO:0000313" key="8">
    <source>
        <dbReference type="RefSeq" id="XP_027202034.1"/>
    </source>
</evidence>
<keyword evidence="3 5" id="KW-0479">Metal-binding</keyword>
<evidence type="ECO:0000256" key="1">
    <source>
        <dbReference type="ARBA" id="ARBA00007513"/>
    </source>
</evidence>
<dbReference type="PANTHER" id="PTHR11431:SF75">
    <property type="entry name" value="FERRITIN"/>
    <property type="match status" value="1"/>
</dbReference>
<dbReference type="GO" id="GO:0008198">
    <property type="term" value="F:ferrous iron binding"/>
    <property type="evidence" value="ECO:0007669"/>
    <property type="project" value="TreeGrafter"/>
</dbReference>
<dbReference type="InterPro" id="IPR008331">
    <property type="entry name" value="Ferritin_DPS_dom"/>
</dbReference>
<dbReference type="InterPro" id="IPR001519">
    <property type="entry name" value="Ferritin"/>
</dbReference>
<dbReference type="GO" id="GO:0004322">
    <property type="term" value="F:ferroxidase activity"/>
    <property type="evidence" value="ECO:0007669"/>
    <property type="project" value="UniProtKB-EC"/>
</dbReference>
<evidence type="ECO:0000256" key="6">
    <source>
        <dbReference type="RuleBase" id="RU361145"/>
    </source>
</evidence>
<dbReference type="KEGG" id="dpte:113795989"/>
<dbReference type="OrthoDB" id="186462at2759"/>
<dbReference type="GO" id="GO:0008199">
    <property type="term" value="F:ferric iron binding"/>
    <property type="evidence" value="ECO:0007669"/>
    <property type="project" value="InterPro"/>
</dbReference>
<proteinExistence type="inferred from homology"/>
<dbReference type="GO" id="GO:0006879">
    <property type="term" value="P:intracellular iron ion homeostasis"/>
    <property type="evidence" value="ECO:0007669"/>
    <property type="project" value="UniProtKB-KW"/>
</dbReference>
<keyword evidence="6" id="KW-0560">Oxidoreductase</keyword>
<dbReference type="InterPro" id="IPR009040">
    <property type="entry name" value="Ferritin-like_diiron"/>
</dbReference>
<feature type="binding site" evidence="5">
    <location>
        <position position="101"/>
    </location>
    <ligand>
        <name>Fe cation</name>
        <dbReference type="ChEBI" id="CHEBI:24875"/>
        <label>1</label>
    </ligand>
</feature>
<dbReference type="Gene3D" id="1.20.1260.10">
    <property type="match status" value="1"/>
</dbReference>
<dbReference type="GO" id="GO:0005737">
    <property type="term" value="C:cytoplasm"/>
    <property type="evidence" value="ECO:0007669"/>
    <property type="project" value="TreeGrafter"/>
</dbReference>
<organism evidence="7 8">
    <name type="scientific">Dermatophagoides pteronyssinus</name>
    <name type="common">European house dust mite</name>
    <dbReference type="NCBI Taxonomy" id="6956"/>
    <lineage>
        <taxon>Eukaryota</taxon>
        <taxon>Metazoa</taxon>
        <taxon>Ecdysozoa</taxon>
        <taxon>Arthropoda</taxon>
        <taxon>Chelicerata</taxon>
        <taxon>Arachnida</taxon>
        <taxon>Acari</taxon>
        <taxon>Acariformes</taxon>
        <taxon>Sarcoptiformes</taxon>
        <taxon>Astigmata</taxon>
        <taxon>Psoroptidia</taxon>
        <taxon>Analgoidea</taxon>
        <taxon>Pyroglyphidae</taxon>
        <taxon>Dermatophagoidinae</taxon>
        <taxon>Dermatophagoides</taxon>
    </lineage>
</organism>
<protein>
    <recommendedName>
        <fullName evidence="6">Ferritin</fullName>
        <ecNumber evidence="6">1.16.3.1</ecNumber>
    </recommendedName>
</protein>
<evidence type="ECO:0000256" key="5">
    <source>
        <dbReference type="PIRSR" id="PIRSR601519-1"/>
    </source>
</evidence>
<feature type="binding site" evidence="5">
    <location>
        <position position="143"/>
    </location>
    <ligand>
        <name>Fe cation</name>
        <dbReference type="ChEBI" id="CHEBI:24875"/>
        <label>1</label>
    </ligand>
</feature>
<dbReference type="PROSITE" id="PS50905">
    <property type="entry name" value="FERRITIN_LIKE"/>
    <property type="match status" value="1"/>
</dbReference>
<keyword evidence="4 5" id="KW-0408">Iron</keyword>
<dbReference type="PANTHER" id="PTHR11431">
    <property type="entry name" value="FERRITIN"/>
    <property type="match status" value="1"/>
</dbReference>
<reference evidence="8" key="1">
    <citation type="submission" date="2025-08" db="UniProtKB">
        <authorList>
            <consortium name="RefSeq"/>
        </authorList>
    </citation>
    <scope>IDENTIFICATION</scope>
    <source>
        <strain evidence="8">Airmid</strain>
    </source>
</reference>
<dbReference type="EC" id="1.16.3.1" evidence="6"/>
<feature type="binding site" evidence="5">
    <location>
        <position position="178"/>
    </location>
    <ligand>
        <name>Fe cation</name>
        <dbReference type="ChEBI" id="CHEBI:24875"/>
        <label>1</label>
    </ligand>
</feature>
<evidence type="ECO:0000256" key="3">
    <source>
        <dbReference type="ARBA" id="ARBA00022723"/>
    </source>
</evidence>
<comment type="catalytic activity">
    <reaction evidence="6">
        <text>4 Fe(2+) + O2 + 4 H(+) = 4 Fe(3+) + 2 H2O</text>
        <dbReference type="Rhea" id="RHEA:11148"/>
        <dbReference type="ChEBI" id="CHEBI:15377"/>
        <dbReference type="ChEBI" id="CHEBI:15378"/>
        <dbReference type="ChEBI" id="CHEBI:15379"/>
        <dbReference type="ChEBI" id="CHEBI:29033"/>
        <dbReference type="ChEBI" id="CHEBI:29034"/>
        <dbReference type="EC" id="1.16.3.1"/>
    </reaction>
</comment>
<evidence type="ECO:0000256" key="2">
    <source>
        <dbReference type="ARBA" id="ARBA00022434"/>
    </source>
</evidence>
<feature type="binding site" evidence="5">
    <location>
        <position position="63"/>
    </location>
    <ligand>
        <name>Fe cation</name>
        <dbReference type="ChEBI" id="CHEBI:24875"/>
        <label>1</label>
    </ligand>
</feature>
<dbReference type="Pfam" id="PF00210">
    <property type="entry name" value="Ferritin"/>
    <property type="match status" value="1"/>
</dbReference>
<dbReference type="SUPFAM" id="SSF47240">
    <property type="entry name" value="Ferritin-like"/>
    <property type="match status" value="1"/>
</dbReference>
<gene>
    <name evidence="8" type="primary">LOC113795989</name>
</gene>
<comment type="similarity">
    <text evidence="1 6">Belongs to the ferritin family.</text>
</comment>
<evidence type="ECO:0000313" key="7">
    <source>
        <dbReference type="Proteomes" id="UP000515146"/>
    </source>
</evidence>
<accession>A0A6P6YBP3</accession>
<keyword evidence="7" id="KW-1185">Reference proteome</keyword>
<dbReference type="InterPro" id="IPR009078">
    <property type="entry name" value="Ferritin-like_SF"/>
</dbReference>
<name>A0A6P6YBP3_DERPT</name>
<dbReference type="OMA" id="KGMRHQI"/>
<dbReference type="RefSeq" id="XP_027202034.1">
    <property type="nucleotide sequence ID" value="XM_027346233.1"/>
</dbReference>
<dbReference type="GO" id="GO:0006826">
    <property type="term" value="P:iron ion transport"/>
    <property type="evidence" value="ECO:0007669"/>
    <property type="project" value="InterPro"/>
</dbReference>
<dbReference type="CDD" id="cd01056">
    <property type="entry name" value="Euk_Ferritin"/>
    <property type="match status" value="1"/>
</dbReference>
<comment type="function">
    <text evidence="6">Stores iron in a soluble, non-toxic, readily available form. Important for iron homeostasis. Iron is taken up in the ferrous form and deposited as ferric hydroxides after oxidation.</text>
</comment>
<feature type="binding site" evidence="5">
    <location>
        <position position="98"/>
    </location>
    <ligand>
        <name>Fe cation</name>
        <dbReference type="ChEBI" id="CHEBI:24875"/>
        <label>1</label>
    </ligand>
</feature>
<evidence type="ECO:0000256" key="4">
    <source>
        <dbReference type="ARBA" id="ARBA00023004"/>
    </source>
</evidence>
<dbReference type="InParanoid" id="A0A6P6YBP3"/>
<dbReference type="Proteomes" id="UP000515146">
    <property type="component" value="Unplaced"/>
</dbReference>